<dbReference type="GO" id="GO:0006261">
    <property type="term" value="P:DNA-templated DNA replication"/>
    <property type="evidence" value="ECO:0007669"/>
    <property type="project" value="TreeGrafter"/>
</dbReference>
<sequence length="340" mass="38862">MNQELLRELKQNKIHPVYFLYGTERFLIEEALSGLRAHVMPEEDEFGNAVTLDLEETPIQMLVQEAETLPFFGERRFIVGKNAQFLTASKGKSGVSHDPDALIHYLKNPLETSVVVLTLHGDHLDKRKKVVKELLAGARTAQFDSLKGKEAAEWVVRRLRERLVRIDADALKELLVLVGNDLHLLHQECEKLATFVGENGVVTPKIVSELVPRTLEQDVFKLTEKIAERKLEDAFHIWHDLLFQKEEPVRILALVIRQFRLMFQVKTLAGKGMSEREMAQQLKVHPYPVKLALRQARAFSEKQLRSLLAMAIAADQEIKSGKVDKELAVERLLFRLHMSA</sequence>
<dbReference type="InterPro" id="IPR008921">
    <property type="entry name" value="DNA_pol3_clamp-load_cplx_C"/>
</dbReference>
<dbReference type="SUPFAM" id="SSF52540">
    <property type="entry name" value="P-loop containing nucleoside triphosphate hydrolases"/>
    <property type="match status" value="1"/>
</dbReference>
<dbReference type="Gene3D" id="3.40.50.300">
    <property type="entry name" value="P-loop containing nucleotide triphosphate hydrolases"/>
    <property type="match status" value="1"/>
</dbReference>
<accession>A0AA46AEH4</accession>
<keyword evidence="5" id="KW-0235">DNA replication</keyword>
<evidence type="ECO:0000313" key="12">
    <source>
        <dbReference type="Proteomes" id="UP001157946"/>
    </source>
</evidence>
<dbReference type="InterPro" id="IPR048466">
    <property type="entry name" value="DNA_pol3_delta-like_C"/>
</dbReference>
<keyword evidence="12" id="KW-1185">Reference proteome</keyword>
<comment type="caution">
    <text evidence="11">The sequence shown here is derived from an EMBL/GenBank/DDBJ whole genome shotgun (WGS) entry which is preliminary data.</text>
</comment>
<dbReference type="InterPro" id="IPR010372">
    <property type="entry name" value="DNA_pol3_delta_N"/>
</dbReference>
<dbReference type="InterPro" id="IPR005790">
    <property type="entry name" value="DNA_polIII_delta"/>
</dbReference>
<dbReference type="EC" id="2.7.7.7" evidence="1"/>
<dbReference type="PANTHER" id="PTHR34388">
    <property type="entry name" value="DNA POLYMERASE III SUBUNIT DELTA"/>
    <property type="match status" value="1"/>
</dbReference>
<reference evidence="11" key="1">
    <citation type="submission" date="2017-05" db="EMBL/GenBank/DDBJ databases">
        <authorList>
            <person name="Varghese N."/>
            <person name="Submissions S."/>
        </authorList>
    </citation>
    <scope>NUCLEOTIDE SEQUENCE</scope>
    <source>
        <strain evidence="11">DSM 45262</strain>
    </source>
</reference>
<dbReference type="Gene3D" id="1.10.8.60">
    <property type="match status" value="1"/>
</dbReference>
<feature type="domain" description="DNA polymerase III delta subunit-like C-terminal" evidence="10">
    <location>
        <begin position="216"/>
        <end position="335"/>
    </location>
</feature>
<evidence type="ECO:0000256" key="4">
    <source>
        <dbReference type="ARBA" id="ARBA00022695"/>
    </source>
</evidence>
<dbReference type="Pfam" id="PF06144">
    <property type="entry name" value="DNA_pol3_delta"/>
    <property type="match status" value="1"/>
</dbReference>
<keyword evidence="6" id="KW-0239">DNA-directed DNA polymerase</keyword>
<keyword evidence="4" id="KW-0548">Nucleotidyltransferase</keyword>
<evidence type="ECO:0000256" key="3">
    <source>
        <dbReference type="ARBA" id="ARBA00022679"/>
    </source>
</evidence>
<dbReference type="Gene3D" id="1.20.272.10">
    <property type="match status" value="1"/>
</dbReference>
<evidence type="ECO:0000256" key="7">
    <source>
        <dbReference type="ARBA" id="ARBA00034754"/>
    </source>
</evidence>
<dbReference type="RefSeq" id="WP_181352759.1">
    <property type="nucleotide sequence ID" value="NZ_FXTU01000002.1"/>
</dbReference>
<gene>
    <name evidence="11" type="ORF">SAMN06265361_102408</name>
</gene>
<evidence type="ECO:0000256" key="5">
    <source>
        <dbReference type="ARBA" id="ARBA00022705"/>
    </source>
</evidence>
<keyword evidence="3" id="KW-0808">Transferase</keyword>
<name>A0AA46AEH4_9BACL</name>
<feature type="domain" description="DNA polymerase III delta N-terminal" evidence="9">
    <location>
        <begin position="18"/>
        <end position="138"/>
    </location>
</feature>
<evidence type="ECO:0000256" key="6">
    <source>
        <dbReference type="ARBA" id="ARBA00022932"/>
    </source>
</evidence>
<comment type="similarity">
    <text evidence="7">Belongs to the DNA polymerase HolA subunit family.</text>
</comment>
<dbReference type="AlphaFoldDB" id="A0AA46AEH4"/>
<evidence type="ECO:0000259" key="10">
    <source>
        <dbReference type="Pfam" id="PF21694"/>
    </source>
</evidence>
<dbReference type="InterPro" id="IPR027417">
    <property type="entry name" value="P-loop_NTPase"/>
</dbReference>
<dbReference type="EMBL" id="FXTU01000002">
    <property type="protein sequence ID" value="SMP12910.1"/>
    <property type="molecule type" value="Genomic_DNA"/>
</dbReference>
<dbReference type="GO" id="GO:0009360">
    <property type="term" value="C:DNA polymerase III complex"/>
    <property type="evidence" value="ECO:0007669"/>
    <property type="project" value="InterPro"/>
</dbReference>
<evidence type="ECO:0000256" key="1">
    <source>
        <dbReference type="ARBA" id="ARBA00012417"/>
    </source>
</evidence>
<evidence type="ECO:0000259" key="9">
    <source>
        <dbReference type="Pfam" id="PF06144"/>
    </source>
</evidence>
<organism evidence="11 12">
    <name type="scientific">Laceyella tengchongensis</name>
    <dbReference type="NCBI Taxonomy" id="574699"/>
    <lineage>
        <taxon>Bacteria</taxon>
        <taxon>Bacillati</taxon>
        <taxon>Bacillota</taxon>
        <taxon>Bacilli</taxon>
        <taxon>Bacillales</taxon>
        <taxon>Thermoactinomycetaceae</taxon>
        <taxon>Laceyella</taxon>
    </lineage>
</organism>
<evidence type="ECO:0000256" key="2">
    <source>
        <dbReference type="ARBA" id="ARBA00017703"/>
    </source>
</evidence>
<protein>
    <recommendedName>
        <fullName evidence="2">DNA polymerase III subunit delta</fullName>
        <ecNumber evidence="1">2.7.7.7</ecNumber>
    </recommendedName>
</protein>
<comment type="catalytic activity">
    <reaction evidence="8">
        <text>DNA(n) + a 2'-deoxyribonucleoside 5'-triphosphate = DNA(n+1) + diphosphate</text>
        <dbReference type="Rhea" id="RHEA:22508"/>
        <dbReference type="Rhea" id="RHEA-COMP:17339"/>
        <dbReference type="Rhea" id="RHEA-COMP:17340"/>
        <dbReference type="ChEBI" id="CHEBI:33019"/>
        <dbReference type="ChEBI" id="CHEBI:61560"/>
        <dbReference type="ChEBI" id="CHEBI:173112"/>
        <dbReference type="EC" id="2.7.7.7"/>
    </reaction>
</comment>
<dbReference type="Proteomes" id="UP001157946">
    <property type="component" value="Unassembled WGS sequence"/>
</dbReference>
<dbReference type="GO" id="GO:0003887">
    <property type="term" value="F:DNA-directed DNA polymerase activity"/>
    <property type="evidence" value="ECO:0007669"/>
    <property type="project" value="UniProtKB-KW"/>
</dbReference>
<evidence type="ECO:0000256" key="8">
    <source>
        <dbReference type="ARBA" id="ARBA00049244"/>
    </source>
</evidence>
<evidence type="ECO:0000313" key="11">
    <source>
        <dbReference type="EMBL" id="SMP12910.1"/>
    </source>
</evidence>
<proteinExistence type="inferred from homology"/>
<dbReference type="PANTHER" id="PTHR34388:SF1">
    <property type="entry name" value="DNA POLYMERASE III SUBUNIT DELTA"/>
    <property type="match status" value="1"/>
</dbReference>
<dbReference type="Pfam" id="PF21694">
    <property type="entry name" value="DNA_pol3_delta_C"/>
    <property type="match status" value="1"/>
</dbReference>
<dbReference type="GO" id="GO:0003677">
    <property type="term" value="F:DNA binding"/>
    <property type="evidence" value="ECO:0007669"/>
    <property type="project" value="InterPro"/>
</dbReference>
<dbReference type="SUPFAM" id="SSF48019">
    <property type="entry name" value="post-AAA+ oligomerization domain-like"/>
    <property type="match status" value="1"/>
</dbReference>
<dbReference type="NCBIfam" id="TIGR01128">
    <property type="entry name" value="holA"/>
    <property type="match status" value="1"/>
</dbReference>